<proteinExistence type="predicted"/>
<sequence length="632" mass="68322">MSVLVGRSFPVRLFVLCAAAAVRIAQCGWMRAMPVCDNAQCLYPMVSELPAPNLARPYTDMPASPPAASSSSPTAKLDHSDADSQAVSIESVSHLPVEPDEVFVHTMTEPDRSGPFTAAALTTVLCGPVQRRASAAASTSSGTLAACSRAYAKALRLTRASLHPAQVSSGRVSTRRQFRNLELVGLADIERSVLRELDSLDRLVAKPLSLSVSDVRDDFYETAHRLLKSDKRLAKQFQSVHTLRQVCTVCFKQHVSRQKATVLRLSDPATDFDLFDPNKRVFLRPCQHCRAPQQRVLLRWEKSSDGRQPISDAVFLEARDGLPGPIQLNKSLRTHDGLALIPTAAVQRLTRSSQSNNQFYYFIWLYSRDNARWMRLGPNSDSALPALACHDIASAPNFQSGELVAALFERDCPAGDAGGTEPSSSFTKTCDGSGRSSAALPPVYRQPPAAAAVTAPPVAATADANNDELDLLDELFGTPPPQSTVSPSANLQSRLRSVMAKRRADSAVSSASASVGAASVRSDPTVCGQLPLPASSGRGFVLSRFLSSAAKPADDRRLPAYSEDRHLLAPADEQPRRRRRPGSVGEEEQEQQAAEASAALRAEPQLKRVRTAEQGLQVDAQRASLLELAKFK</sequence>
<evidence type="ECO:0000313" key="3">
    <source>
        <dbReference type="Proteomes" id="UP000095280"/>
    </source>
</evidence>
<reference evidence="4" key="1">
    <citation type="submission" date="2016-11" db="UniProtKB">
        <authorList>
            <consortium name="WormBaseParasite"/>
        </authorList>
    </citation>
    <scope>IDENTIFICATION</scope>
</reference>
<feature type="compositionally biased region" description="Basic and acidic residues" evidence="1">
    <location>
        <begin position="552"/>
        <end position="567"/>
    </location>
</feature>
<feature type="region of interest" description="Disordered" evidence="1">
    <location>
        <begin position="57"/>
        <end position="83"/>
    </location>
</feature>
<feature type="region of interest" description="Disordered" evidence="1">
    <location>
        <begin position="552"/>
        <end position="606"/>
    </location>
</feature>
<protein>
    <submittedName>
        <fullName evidence="4">USP domain-containing protein</fullName>
    </submittedName>
</protein>
<name>A0A1I8HDA4_9PLAT</name>
<accession>A0A1I8HDA4</accession>
<dbReference type="Proteomes" id="UP000095280">
    <property type="component" value="Unplaced"/>
</dbReference>
<feature type="signal peptide" evidence="2">
    <location>
        <begin position="1"/>
        <end position="27"/>
    </location>
</feature>
<feature type="compositionally biased region" description="Low complexity" evidence="1">
    <location>
        <begin position="66"/>
        <end position="75"/>
    </location>
</feature>
<keyword evidence="2" id="KW-0732">Signal</keyword>
<evidence type="ECO:0000313" key="4">
    <source>
        <dbReference type="WBParaSite" id="maker-uti_cns_0005423-snap-gene-0.4-mRNA-1"/>
    </source>
</evidence>
<feature type="compositionally biased region" description="Low complexity" evidence="1">
    <location>
        <begin position="591"/>
        <end position="603"/>
    </location>
</feature>
<dbReference type="WBParaSite" id="maker-uti_cns_0005423-snap-gene-0.4-mRNA-1">
    <property type="protein sequence ID" value="maker-uti_cns_0005423-snap-gene-0.4-mRNA-1"/>
    <property type="gene ID" value="maker-uti_cns_0005423-snap-gene-0.4"/>
</dbReference>
<feature type="chain" id="PRO_5009320083" evidence="2">
    <location>
        <begin position="28"/>
        <end position="632"/>
    </location>
</feature>
<evidence type="ECO:0000256" key="2">
    <source>
        <dbReference type="SAM" id="SignalP"/>
    </source>
</evidence>
<keyword evidence="3" id="KW-1185">Reference proteome</keyword>
<evidence type="ECO:0000256" key="1">
    <source>
        <dbReference type="SAM" id="MobiDB-lite"/>
    </source>
</evidence>
<dbReference type="AlphaFoldDB" id="A0A1I8HDA4"/>
<organism evidence="3 4">
    <name type="scientific">Macrostomum lignano</name>
    <dbReference type="NCBI Taxonomy" id="282301"/>
    <lineage>
        <taxon>Eukaryota</taxon>
        <taxon>Metazoa</taxon>
        <taxon>Spiralia</taxon>
        <taxon>Lophotrochozoa</taxon>
        <taxon>Platyhelminthes</taxon>
        <taxon>Rhabditophora</taxon>
        <taxon>Macrostomorpha</taxon>
        <taxon>Macrostomida</taxon>
        <taxon>Macrostomidae</taxon>
        <taxon>Macrostomum</taxon>
    </lineage>
</organism>